<reference evidence="10" key="1">
    <citation type="submission" date="2013-05" db="EMBL/GenBank/DDBJ databases">
        <title>The Genome sequence of Mucor circinelloides f. circinelloides 1006PhL.</title>
        <authorList>
            <consortium name="The Broad Institute Genomics Platform"/>
            <person name="Cuomo C."/>
            <person name="Earl A."/>
            <person name="Findley K."/>
            <person name="Lee S.C."/>
            <person name="Walker B."/>
            <person name="Young S."/>
            <person name="Zeng Q."/>
            <person name="Gargeya S."/>
            <person name="Fitzgerald M."/>
            <person name="Haas B."/>
            <person name="Abouelleil A."/>
            <person name="Allen A.W."/>
            <person name="Alvarado L."/>
            <person name="Arachchi H.M."/>
            <person name="Berlin A.M."/>
            <person name="Chapman S.B."/>
            <person name="Gainer-Dewar J."/>
            <person name="Goldberg J."/>
            <person name="Griggs A."/>
            <person name="Gujja S."/>
            <person name="Hansen M."/>
            <person name="Howarth C."/>
            <person name="Imamovic A."/>
            <person name="Ireland A."/>
            <person name="Larimer J."/>
            <person name="McCowan C."/>
            <person name="Murphy C."/>
            <person name="Pearson M."/>
            <person name="Poon T.W."/>
            <person name="Priest M."/>
            <person name="Roberts A."/>
            <person name="Saif S."/>
            <person name="Shea T."/>
            <person name="Sisk P."/>
            <person name="Sykes S."/>
            <person name="Wortman J."/>
            <person name="Nusbaum C."/>
            <person name="Birren B."/>
        </authorList>
    </citation>
    <scope>NUCLEOTIDE SEQUENCE [LARGE SCALE GENOMIC DNA]</scope>
    <source>
        <strain evidence="10">1006PhL</strain>
    </source>
</reference>
<feature type="signal peptide" evidence="7">
    <location>
        <begin position="1"/>
        <end position="18"/>
    </location>
</feature>
<evidence type="ECO:0000256" key="2">
    <source>
        <dbReference type="ARBA" id="ARBA00022512"/>
    </source>
</evidence>
<feature type="region of interest" description="Disordered" evidence="6">
    <location>
        <begin position="353"/>
        <end position="378"/>
    </location>
</feature>
<gene>
    <name evidence="9" type="ORF">HMPREF1544_02920</name>
</gene>
<sequence>MFFQLFIFVNFIIYSVIAGSLSSSNSCTGPIEVKSNQDVDRLRNCQVVDGSIAIKNMSSYGEIINLSQLQQVHGDLVFEGNGDLTQVVLASLKQVDGKLAFQNNRQLERLDLTQLTSVQSLDISVEPALHAILFPSGLSQIDSLTVTDTIATKIEGLTTSKVKDVHIANNKYLKNINMNHLQQVSGTMTIAANSPNLTLDLSSLSGIYQGDFRDLAQLVGLNKVQQITGDLSFVANSFSSLSLPNITQIAGTLTVSNNLQLRNLSVPQLQMLGGALSLANNTQLSSVNVPKLQQVDGTVDITGNFDKVDLPSLVDVRGGLNVQTSSNQFSCDDGVNKLQGGVTKGHEFTCKSNVSNPTSAINHNGTSSSDDATSSSNKHSAMSTSIMLTGNFMILIYLFIQ</sequence>
<dbReference type="VEuPathDB" id="FungiDB:HMPREF1544_02920"/>
<dbReference type="InterPro" id="IPR036941">
    <property type="entry name" value="Rcpt_L-dom_sf"/>
</dbReference>
<accession>S2KD21</accession>
<feature type="domain" description="Receptor L-domain" evidence="8">
    <location>
        <begin position="44"/>
        <end position="124"/>
    </location>
</feature>
<keyword evidence="3" id="KW-0964">Secreted</keyword>
<feature type="chain" id="PRO_5004498398" description="Receptor L-domain domain-containing protein" evidence="7">
    <location>
        <begin position="19"/>
        <end position="401"/>
    </location>
</feature>
<dbReference type="eggNOG" id="ENOG502QUZC">
    <property type="taxonomic scope" value="Eukaryota"/>
</dbReference>
<evidence type="ECO:0000256" key="3">
    <source>
        <dbReference type="ARBA" id="ARBA00022525"/>
    </source>
</evidence>
<dbReference type="SUPFAM" id="SSF52058">
    <property type="entry name" value="L domain-like"/>
    <property type="match status" value="2"/>
</dbReference>
<keyword evidence="4 7" id="KW-0732">Signal</keyword>
<evidence type="ECO:0000313" key="10">
    <source>
        <dbReference type="Proteomes" id="UP000014254"/>
    </source>
</evidence>
<dbReference type="OrthoDB" id="536881at2759"/>
<keyword evidence="5" id="KW-0325">Glycoprotein</keyword>
<evidence type="ECO:0000256" key="7">
    <source>
        <dbReference type="SAM" id="SignalP"/>
    </source>
</evidence>
<evidence type="ECO:0000259" key="8">
    <source>
        <dbReference type="Pfam" id="PF01030"/>
    </source>
</evidence>
<dbReference type="AlphaFoldDB" id="S2KD21"/>
<dbReference type="GO" id="GO:0009986">
    <property type="term" value="C:cell surface"/>
    <property type="evidence" value="ECO:0007669"/>
    <property type="project" value="TreeGrafter"/>
</dbReference>
<organism evidence="9 10">
    <name type="scientific">Mucor circinelloides f. circinelloides (strain 1006PhL)</name>
    <name type="common">Mucormycosis agent</name>
    <name type="synonym">Calyptromyces circinelloides</name>
    <dbReference type="NCBI Taxonomy" id="1220926"/>
    <lineage>
        <taxon>Eukaryota</taxon>
        <taxon>Fungi</taxon>
        <taxon>Fungi incertae sedis</taxon>
        <taxon>Mucoromycota</taxon>
        <taxon>Mucoromycotina</taxon>
        <taxon>Mucoromycetes</taxon>
        <taxon>Mucorales</taxon>
        <taxon>Mucorineae</taxon>
        <taxon>Mucoraceae</taxon>
        <taxon>Mucor</taxon>
    </lineage>
</organism>
<dbReference type="EMBL" id="KE123923">
    <property type="protein sequence ID" value="EPB90235.1"/>
    <property type="molecule type" value="Genomic_DNA"/>
</dbReference>
<dbReference type="InterPro" id="IPR051648">
    <property type="entry name" value="CWI-Assembly_Regulator"/>
</dbReference>
<dbReference type="STRING" id="1220926.S2KD21"/>
<dbReference type="Gene3D" id="3.80.20.20">
    <property type="entry name" value="Receptor L-domain"/>
    <property type="match status" value="2"/>
</dbReference>
<evidence type="ECO:0000256" key="1">
    <source>
        <dbReference type="ARBA" id="ARBA00004191"/>
    </source>
</evidence>
<keyword evidence="10" id="KW-1185">Reference proteome</keyword>
<comment type="subcellular location">
    <subcellularLocation>
        <location evidence="1">Secreted</location>
        <location evidence="1">Cell wall</location>
    </subcellularLocation>
</comment>
<protein>
    <recommendedName>
        <fullName evidence="8">Receptor L-domain domain-containing protein</fullName>
    </recommendedName>
</protein>
<dbReference type="PANTHER" id="PTHR31018:SF3">
    <property type="entry name" value="RECEPTOR PROTEIN-TYROSINE KINASE"/>
    <property type="match status" value="1"/>
</dbReference>
<dbReference type="InterPro" id="IPR000494">
    <property type="entry name" value="Rcpt_L-dom"/>
</dbReference>
<dbReference type="InParanoid" id="S2KD21"/>
<proteinExistence type="predicted"/>
<dbReference type="FunCoup" id="S2KD21">
    <property type="interactions" value="18"/>
</dbReference>
<feature type="compositionally biased region" description="Polar residues" evidence="6">
    <location>
        <begin position="353"/>
        <end position="365"/>
    </location>
</feature>
<dbReference type="OMA" id="VHIANNK"/>
<dbReference type="Proteomes" id="UP000014254">
    <property type="component" value="Unassembled WGS sequence"/>
</dbReference>
<evidence type="ECO:0000256" key="6">
    <source>
        <dbReference type="SAM" id="MobiDB-lite"/>
    </source>
</evidence>
<dbReference type="GO" id="GO:0009277">
    <property type="term" value="C:fungal-type cell wall"/>
    <property type="evidence" value="ECO:0007669"/>
    <property type="project" value="TreeGrafter"/>
</dbReference>
<keyword evidence="2" id="KW-0134">Cell wall</keyword>
<dbReference type="GO" id="GO:0005886">
    <property type="term" value="C:plasma membrane"/>
    <property type="evidence" value="ECO:0007669"/>
    <property type="project" value="TreeGrafter"/>
</dbReference>
<evidence type="ECO:0000256" key="4">
    <source>
        <dbReference type="ARBA" id="ARBA00022729"/>
    </source>
</evidence>
<feature type="compositionally biased region" description="Low complexity" evidence="6">
    <location>
        <begin position="366"/>
        <end position="376"/>
    </location>
</feature>
<evidence type="ECO:0000313" key="9">
    <source>
        <dbReference type="EMBL" id="EPB90235.1"/>
    </source>
</evidence>
<dbReference type="Pfam" id="PF01030">
    <property type="entry name" value="Recep_L_domain"/>
    <property type="match status" value="1"/>
</dbReference>
<evidence type="ECO:0000256" key="5">
    <source>
        <dbReference type="ARBA" id="ARBA00023180"/>
    </source>
</evidence>
<dbReference type="GO" id="GO:0031505">
    <property type="term" value="P:fungal-type cell wall organization"/>
    <property type="evidence" value="ECO:0007669"/>
    <property type="project" value="TreeGrafter"/>
</dbReference>
<name>S2KD21_MUCC1</name>
<dbReference type="PANTHER" id="PTHR31018">
    <property type="entry name" value="SPORULATION-SPECIFIC PROTEIN-RELATED"/>
    <property type="match status" value="1"/>
</dbReference>